<reference evidence="11" key="3">
    <citation type="submission" date="2015-06" db="UniProtKB">
        <authorList>
            <consortium name="EnsemblProtists"/>
        </authorList>
    </citation>
    <scope>IDENTIFICATION</scope>
</reference>
<dbReference type="CDD" id="cd06257">
    <property type="entry name" value="DnaJ"/>
    <property type="match status" value="1"/>
</dbReference>
<evidence type="ECO:0000256" key="4">
    <source>
        <dbReference type="ARBA" id="ARBA00022833"/>
    </source>
</evidence>
<reference evidence="12" key="2">
    <citation type="submission" date="2012-11" db="EMBL/GenBank/DDBJ databases">
        <authorList>
            <person name="Kuo A."/>
            <person name="Curtis B.A."/>
            <person name="Tanifuji G."/>
            <person name="Burki F."/>
            <person name="Gruber A."/>
            <person name="Irimia M."/>
            <person name="Maruyama S."/>
            <person name="Arias M.C."/>
            <person name="Ball S.G."/>
            <person name="Gile G.H."/>
            <person name="Hirakawa Y."/>
            <person name="Hopkins J.F."/>
            <person name="Rensing S.A."/>
            <person name="Schmutz J."/>
            <person name="Symeonidi A."/>
            <person name="Elias M."/>
            <person name="Eveleigh R.J."/>
            <person name="Herman E.K."/>
            <person name="Klute M.J."/>
            <person name="Nakayama T."/>
            <person name="Obornik M."/>
            <person name="Reyes-Prieto A."/>
            <person name="Armbrust E.V."/>
            <person name="Aves S.J."/>
            <person name="Beiko R.G."/>
            <person name="Coutinho P."/>
            <person name="Dacks J.B."/>
            <person name="Durnford D.G."/>
            <person name="Fast N.M."/>
            <person name="Green B.R."/>
            <person name="Grisdale C."/>
            <person name="Hempe F."/>
            <person name="Henrissat B."/>
            <person name="Hoppner M.P."/>
            <person name="Ishida K.-I."/>
            <person name="Kim E."/>
            <person name="Koreny L."/>
            <person name="Kroth P.G."/>
            <person name="Liu Y."/>
            <person name="Malik S.-B."/>
            <person name="Maier U.G."/>
            <person name="McRose D."/>
            <person name="Mock T."/>
            <person name="Neilson J.A."/>
            <person name="Onodera N.T."/>
            <person name="Poole A.M."/>
            <person name="Pritham E.J."/>
            <person name="Richards T.A."/>
            <person name="Rocap G."/>
            <person name="Roy S.W."/>
            <person name="Sarai C."/>
            <person name="Schaack S."/>
            <person name="Shirato S."/>
            <person name="Slamovits C.H."/>
            <person name="Spencer D.F."/>
            <person name="Suzuki S."/>
            <person name="Worden A.Z."/>
            <person name="Zauner S."/>
            <person name="Barry K."/>
            <person name="Bell C."/>
            <person name="Bharti A.K."/>
            <person name="Crow J.A."/>
            <person name="Grimwood J."/>
            <person name="Kramer R."/>
            <person name="Lindquist E."/>
            <person name="Lucas S."/>
            <person name="Salamov A."/>
            <person name="McFadden G.I."/>
            <person name="Lane C.E."/>
            <person name="Keeling P.J."/>
            <person name="Gray M.W."/>
            <person name="Grigoriev I.V."/>
            <person name="Archibald J.M."/>
        </authorList>
    </citation>
    <scope>NUCLEOTIDE SEQUENCE</scope>
    <source>
        <strain evidence="12">CCMP2712</strain>
    </source>
</reference>
<evidence type="ECO:0000256" key="5">
    <source>
        <dbReference type="ARBA" id="ARBA00023186"/>
    </source>
</evidence>
<dbReference type="PANTHER" id="PTHR43096">
    <property type="entry name" value="DNAJ HOMOLOG 1, MITOCHONDRIAL-RELATED"/>
    <property type="match status" value="1"/>
</dbReference>
<dbReference type="EnsemblProtists" id="EKX52980">
    <property type="protein sequence ID" value="EKX52980"/>
    <property type="gene ID" value="GUITHDRAFT_159242"/>
</dbReference>
<dbReference type="GO" id="GO:0008270">
    <property type="term" value="F:zinc ion binding"/>
    <property type="evidence" value="ECO:0007669"/>
    <property type="project" value="UniProtKB-KW"/>
</dbReference>
<dbReference type="NCBIfam" id="NF008035">
    <property type="entry name" value="PRK10767.1"/>
    <property type="match status" value="1"/>
</dbReference>
<dbReference type="HAMAP" id="MF_01152">
    <property type="entry name" value="DnaJ"/>
    <property type="match status" value="1"/>
</dbReference>
<dbReference type="FunFam" id="2.10.230.10:FF:000002">
    <property type="entry name" value="Molecular chaperone DnaJ"/>
    <property type="match status" value="1"/>
</dbReference>
<dbReference type="SUPFAM" id="SSF49493">
    <property type="entry name" value="HSP40/DnaJ peptide-binding domain"/>
    <property type="match status" value="2"/>
</dbReference>
<protein>
    <recommendedName>
        <fullName evidence="13">Molecular chaperone DnaJ</fullName>
    </recommendedName>
</protein>
<dbReference type="InterPro" id="IPR008971">
    <property type="entry name" value="HSP40/DnaJ_pept-bd"/>
</dbReference>
<dbReference type="FunFam" id="2.60.260.20:FF:000005">
    <property type="entry name" value="Chaperone protein dnaJ 1, mitochondrial"/>
    <property type="match status" value="1"/>
</dbReference>
<dbReference type="FunFam" id="2.60.260.20:FF:000009">
    <property type="entry name" value="Putative Mitochondrial DnaJ chaperone"/>
    <property type="match status" value="1"/>
</dbReference>
<keyword evidence="12" id="KW-1185">Reference proteome</keyword>
<keyword evidence="1 6" id="KW-0479">Metal-binding</keyword>
<dbReference type="SMART" id="SM00271">
    <property type="entry name" value="DnaJ"/>
    <property type="match status" value="1"/>
</dbReference>
<dbReference type="PROSITE" id="PS00636">
    <property type="entry name" value="DNAJ_1"/>
    <property type="match status" value="1"/>
</dbReference>
<dbReference type="Gene3D" id="2.10.230.10">
    <property type="entry name" value="Heat shock protein DnaJ, cysteine-rich domain"/>
    <property type="match status" value="1"/>
</dbReference>
<dbReference type="Proteomes" id="UP000011087">
    <property type="component" value="Unassembled WGS sequence"/>
</dbReference>
<sequence length="409" mass="43503">MGPPALATSTLALLSVGLLLVADSVAFQLSSPSWKSFGRASSFCPQNLRFAPSSCSCRPEADYYARLGVSRGASEDEIKKAFRQKARKLHPDVNKAPDAKEQFQKVSEAYDVLSDPSKKQLYDQFGEAGVKGAGMGGGAGFSDFGDFSPFGDIFETFFGGGEGQDQEEIDFMKAIFGGEENIRVSHLESCTTCEGSGLKPGTKPRTCSTCGGSGVVTQVARTPLGMLQQQSACPQCNGEGQIIDEYCGTCSGRGRVQKSKQLSITIPAGVDTGSRLRVRGEGDAGPKGGPPGDLYVFLNVKPSKDFKREGADIYSNVKISYLDAILGTEIKVPTVDGSVDLKIAAGTQPETVMRLEGKGANVLGKKGVRGNHFVTVKVEIPTSLSKEEKELLEKLKSGFKSGKGFFSRV</sequence>
<feature type="signal peptide" evidence="7">
    <location>
        <begin position="1"/>
        <end position="26"/>
    </location>
</feature>
<keyword evidence="5" id="KW-0143">Chaperone</keyword>
<dbReference type="InterPro" id="IPR002939">
    <property type="entry name" value="DnaJ_C"/>
</dbReference>
<dbReference type="SUPFAM" id="SSF57938">
    <property type="entry name" value="DnaJ/Hsp40 cysteine-rich domain"/>
    <property type="match status" value="1"/>
</dbReference>
<evidence type="ECO:0000256" key="7">
    <source>
        <dbReference type="SAM" id="SignalP"/>
    </source>
</evidence>
<dbReference type="InterPro" id="IPR036869">
    <property type="entry name" value="J_dom_sf"/>
</dbReference>
<dbReference type="PRINTS" id="PR00625">
    <property type="entry name" value="JDOMAIN"/>
</dbReference>
<dbReference type="Pfam" id="PF01556">
    <property type="entry name" value="DnaJ_C"/>
    <property type="match status" value="1"/>
</dbReference>
<feature type="domain" description="J" evidence="8">
    <location>
        <begin position="62"/>
        <end position="126"/>
    </location>
</feature>
<dbReference type="CDD" id="cd10747">
    <property type="entry name" value="DnaJ_C"/>
    <property type="match status" value="1"/>
</dbReference>
<keyword evidence="2" id="KW-0677">Repeat</keyword>
<feature type="chain" id="PRO_5008771902" description="Molecular chaperone DnaJ" evidence="7">
    <location>
        <begin position="27"/>
        <end position="409"/>
    </location>
</feature>
<dbReference type="STRING" id="905079.L1JXN9"/>
<dbReference type="InterPro" id="IPR018253">
    <property type="entry name" value="DnaJ_domain_CS"/>
</dbReference>
<evidence type="ECO:0000313" key="11">
    <source>
        <dbReference type="EnsemblProtists" id="EKX52980"/>
    </source>
</evidence>
<dbReference type="Pfam" id="PF00684">
    <property type="entry name" value="DnaJ_CXXCXGXG"/>
    <property type="match status" value="1"/>
</dbReference>
<accession>L1JXN9</accession>
<dbReference type="KEGG" id="gtt:GUITHDRAFT_159242"/>
<dbReference type="GO" id="GO:0009408">
    <property type="term" value="P:response to heat"/>
    <property type="evidence" value="ECO:0007669"/>
    <property type="project" value="InterPro"/>
</dbReference>
<keyword evidence="4 6" id="KW-0862">Zinc</keyword>
<dbReference type="GO" id="GO:0042026">
    <property type="term" value="P:protein refolding"/>
    <property type="evidence" value="ECO:0007669"/>
    <property type="project" value="TreeGrafter"/>
</dbReference>
<keyword evidence="7" id="KW-0732">Signal</keyword>
<dbReference type="GO" id="GO:0005524">
    <property type="term" value="F:ATP binding"/>
    <property type="evidence" value="ECO:0007669"/>
    <property type="project" value="InterPro"/>
</dbReference>
<evidence type="ECO:0000313" key="12">
    <source>
        <dbReference type="Proteomes" id="UP000011087"/>
    </source>
</evidence>
<evidence type="ECO:0008006" key="13">
    <source>
        <dbReference type="Google" id="ProtNLM"/>
    </source>
</evidence>
<dbReference type="InterPro" id="IPR012724">
    <property type="entry name" value="DnaJ"/>
</dbReference>
<dbReference type="SUPFAM" id="SSF46565">
    <property type="entry name" value="Chaperone J-domain"/>
    <property type="match status" value="1"/>
</dbReference>
<dbReference type="GO" id="GO:0051082">
    <property type="term" value="F:unfolded protein binding"/>
    <property type="evidence" value="ECO:0007669"/>
    <property type="project" value="InterPro"/>
</dbReference>
<dbReference type="PROSITE" id="PS51188">
    <property type="entry name" value="ZF_CR"/>
    <property type="match status" value="1"/>
</dbReference>
<evidence type="ECO:0000256" key="3">
    <source>
        <dbReference type="ARBA" id="ARBA00022771"/>
    </source>
</evidence>
<dbReference type="HOGENOM" id="CLU_017633_0_1_1"/>
<dbReference type="OrthoDB" id="10256793at2759"/>
<keyword evidence="3 6" id="KW-0863">Zinc-finger</keyword>
<dbReference type="GO" id="GO:0005737">
    <property type="term" value="C:cytoplasm"/>
    <property type="evidence" value="ECO:0007669"/>
    <property type="project" value="TreeGrafter"/>
</dbReference>
<dbReference type="CDD" id="cd10719">
    <property type="entry name" value="DnaJ_zf"/>
    <property type="match status" value="1"/>
</dbReference>
<organism evidence="10">
    <name type="scientific">Guillardia theta (strain CCMP2712)</name>
    <name type="common">Cryptophyte</name>
    <dbReference type="NCBI Taxonomy" id="905079"/>
    <lineage>
        <taxon>Eukaryota</taxon>
        <taxon>Cryptophyceae</taxon>
        <taxon>Pyrenomonadales</taxon>
        <taxon>Geminigeraceae</taxon>
        <taxon>Guillardia</taxon>
    </lineage>
</organism>
<evidence type="ECO:0000313" key="10">
    <source>
        <dbReference type="EMBL" id="EKX52980.1"/>
    </source>
</evidence>
<feature type="domain" description="CR-type" evidence="9">
    <location>
        <begin position="177"/>
        <end position="259"/>
    </location>
</feature>
<dbReference type="PaxDb" id="55529-EKX52980"/>
<dbReference type="RefSeq" id="XP_005839960.1">
    <property type="nucleotide sequence ID" value="XM_005839903.1"/>
</dbReference>
<dbReference type="GeneID" id="17309808"/>
<dbReference type="InterPro" id="IPR001623">
    <property type="entry name" value="DnaJ_domain"/>
</dbReference>
<evidence type="ECO:0000256" key="6">
    <source>
        <dbReference type="PROSITE-ProRule" id="PRU00546"/>
    </source>
</evidence>
<gene>
    <name evidence="10" type="ORF">GUITHDRAFT_159242</name>
</gene>
<dbReference type="EMBL" id="JH992971">
    <property type="protein sequence ID" value="EKX52980.1"/>
    <property type="molecule type" value="Genomic_DNA"/>
</dbReference>
<reference evidence="10 12" key="1">
    <citation type="journal article" date="2012" name="Nature">
        <title>Algal genomes reveal evolutionary mosaicism and the fate of nucleomorphs.</title>
        <authorList>
            <consortium name="DOE Joint Genome Institute"/>
            <person name="Curtis B.A."/>
            <person name="Tanifuji G."/>
            <person name="Burki F."/>
            <person name="Gruber A."/>
            <person name="Irimia M."/>
            <person name="Maruyama S."/>
            <person name="Arias M.C."/>
            <person name="Ball S.G."/>
            <person name="Gile G.H."/>
            <person name="Hirakawa Y."/>
            <person name="Hopkins J.F."/>
            <person name="Kuo A."/>
            <person name="Rensing S.A."/>
            <person name="Schmutz J."/>
            <person name="Symeonidi A."/>
            <person name="Elias M."/>
            <person name="Eveleigh R.J."/>
            <person name="Herman E.K."/>
            <person name="Klute M.J."/>
            <person name="Nakayama T."/>
            <person name="Obornik M."/>
            <person name="Reyes-Prieto A."/>
            <person name="Armbrust E.V."/>
            <person name="Aves S.J."/>
            <person name="Beiko R.G."/>
            <person name="Coutinho P."/>
            <person name="Dacks J.B."/>
            <person name="Durnford D.G."/>
            <person name="Fast N.M."/>
            <person name="Green B.R."/>
            <person name="Grisdale C.J."/>
            <person name="Hempel F."/>
            <person name="Henrissat B."/>
            <person name="Hoppner M.P."/>
            <person name="Ishida K."/>
            <person name="Kim E."/>
            <person name="Koreny L."/>
            <person name="Kroth P.G."/>
            <person name="Liu Y."/>
            <person name="Malik S.B."/>
            <person name="Maier U.G."/>
            <person name="McRose D."/>
            <person name="Mock T."/>
            <person name="Neilson J.A."/>
            <person name="Onodera N.T."/>
            <person name="Poole A.M."/>
            <person name="Pritham E.J."/>
            <person name="Richards T.A."/>
            <person name="Rocap G."/>
            <person name="Roy S.W."/>
            <person name="Sarai C."/>
            <person name="Schaack S."/>
            <person name="Shirato S."/>
            <person name="Slamovits C.H."/>
            <person name="Spencer D.F."/>
            <person name="Suzuki S."/>
            <person name="Worden A.Z."/>
            <person name="Zauner S."/>
            <person name="Barry K."/>
            <person name="Bell C."/>
            <person name="Bharti A.K."/>
            <person name="Crow J.A."/>
            <person name="Grimwood J."/>
            <person name="Kramer R."/>
            <person name="Lindquist E."/>
            <person name="Lucas S."/>
            <person name="Salamov A."/>
            <person name="McFadden G.I."/>
            <person name="Lane C.E."/>
            <person name="Keeling P.J."/>
            <person name="Gray M.W."/>
            <person name="Grigoriev I.V."/>
            <person name="Archibald J.M."/>
        </authorList>
    </citation>
    <scope>NUCLEOTIDE SEQUENCE</scope>
    <source>
        <strain evidence="10 12">CCMP2712</strain>
    </source>
</reference>
<name>L1JXN9_GUITC</name>
<evidence type="ECO:0000256" key="2">
    <source>
        <dbReference type="ARBA" id="ARBA00022737"/>
    </source>
</evidence>
<dbReference type="InterPro" id="IPR036410">
    <property type="entry name" value="HSP_DnaJ_Cys-rich_dom_sf"/>
</dbReference>
<evidence type="ECO:0000259" key="8">
    <source>
        <dbReference type="PROSITE" id="PS50076"/>
    </source>
</evidence>
<dbReference type="AlphaFoldDB" id="L1JXN9"/>
<dbReference type="Gene3D" id="1.10.287.110">
    <property type="entry name" value="DnaJ domain"/>
    <property type="match status" value="1"/>
</dbReference>
<dbReference type="Pfam" id="PF00226">
    <property type="entry name" value="DnaJ"/>
    <property type="match status" value="1"/>
</dbReference>
<dbReference type="InterPro" id="IPR001305">
    <property type="entry name" value="HSP_DnaJ_Cys-rich_dom"/>
</dbReference>
<dbReference type="Gene3D" id="2.60.260.20">
    <property type="entry name" value="Urease metallochaperone UreE, N-terminal domain"/>
    <property type="match status" value="2"/>
</dbReference>
<dbReference type="PROSITE" id="PS50076">
    <property type="entry name" value="DNAJ_2"/>
    <property type="match status" value="1"/>
</dbReference>
<dbReference type="OMA" id="QDLQYRM"/>
<proteinExistence type="inferred from homology"/>
<evidence type="ECO:0000256" key="1">
    <source>
        <dbReference type="ARBA" id="ARBA00022723"/>
    </source>
</evidence>
<dbReference type="GO" id="GO:0031072">
    <property type="term" value="F:heat shock protein binding"/>
    <property type="evidence" value="ECO:0007669"/>
    <property type="project" value="InterPro"/>
</dbReference>
<dbReference type="eggNOG" id="KOG0715">
    <property type="taxonomic scope" value="Eukaryota"/>
</dbReference>
<dbReference type="PANTHER" id="PTHR43096:SF10">
    <property type="entry name" value="CHAPERONE PROTEIN DNAJ A6, CHLOROPLASTIC"/>
    <property type="match status" value="1"/>
</dbReference>
<evidence type="ECO:0000259" key="9">
    <source>
        <dbReference type="PROSITE" id="PS51188"/>
    </source>
</evidence>
<feature type="zinc finger region" description="CR-type" evidence="6">
    <location>
        <begin position="177"/>
        <end position="259"/>
    </location>
</feature>
<dbReference type="NCBIfam" id="TIGR02349">
    <property type="entry name" value="DnaJ_bact"/>
    <property type="match status" value="1"/>
</dbReference>